<dbReference type="PANTHER" id="PTHR24320:SF236">
    <property type="entry name" value="SHORT-CHAIN DEHYDROGENASE-RELATED"/>
    <property type="match status" value="1"/>
</dbReference>
<sequence>MGAVFTQLYPPRPTFTEKDVPSLVGKVFIVTGGNAGVGLELVKMLYLKGGTVYIAGRSASRIAAEIEAMSAIPTDTPGKLKSLIVDLNDLSTVSPCVSEFLAQESRLDVLWNNAGVAQPPTGAGTSDGIEAIMRINCLGAFLLTKMLLPVLIKTAQSSPGGSVRIVFTSSGIIDMSGPPGGIDLAELVPGNYSKDASRNYSASKAGNWFLASEFDKRIREHGIVSVAQSPGTLRTKGWDRAPWSIKVSMALFMHEPKMGALTELWAGLSPDVKLEDGGRFAIPWGRWHPSPNKEILQSLKTKEEGGTGLAAQFWQWCEEHTKQYANL</sequence>
<organism evidence="4 5">
    <name type="scientific">Capronia coronata CBS 617.96</name>
    <dbReference type="NCBI Taxonomy" id="1182541"/>
    <lineage>
        <taxon>Eukaryota</taxon>
        <taxon>Fungi</taxon>
        <taxon>Dikarya</taxon>
        <taxon>Ascomycota</taxon>
        <taxon>Pezizomycotina</taxon>
        <taxon>Eurotiomycetes</taxon>
        <taxon>Chaetothyriomycetidae</taxon>
        <taxon>Chaetothyriales</taxon>
        <taxon>Herpotrichiellaceae</taxon>
        <taxon>Capronia</taxon>
    </lineage>
</organism>
<dbReference type="EMBL" id="AMWN01000003">
    <property type="protein sequence ID" value="EXJ90888.1"/>
    <property type="molecule type" value="Genomic_DNA"/>
</dbReference>
<dbReference type="Gene3D" id="3.40.50.720">
    <property type="entry name" value="NAD(P)-binding Rossmann-like Domain"/>
    <property type="match status" value="1"/>
</dbReference>
<reference evidence="4 5" key="1">
    <citation type="submission" date="2013-03" db="EMBL/GenBank/DDBJ databases">
        <title>The Genome Sequence of Capronia coronata CBS 617.96.</title>
        <authorList>
            <consortium name="The Broad Institute Genomics Platform"/>
            <person name="Cuomo C."/>
            <person name="de Hoog S."/>
            <person name="Gorbushina A."/>
            <person name="Walker B."/>
            <person name="Young S.K."/>
            <person name="Zeng Q."/>
            <person name="Gargeya S."/>
            <person name="Fitzgerald M."/>
            <person name="Haas B."/>
            <person name="Abouelleil A."/>
            <person name="Allen A.W."/>
            <person name="Alvarado L."/>
            <person name="Arachchi H.M."/>
            <person name="Berlin A.M."/>
            <person name="Chapman S.B."/>
            <person name="Gainer-Dewar J."/>
            <person name="Goldberg J."/>
            <person name="Griggs A."/>
            <person name="Gujja S."/>
            <person name="Hansen M."/>
            <person name="Howarth C."/>
            <person name="Imamovic A."/>
            <person name="Ireland A."/>
            <person name="Larimer J."/>
            <person name="McCowan C."/>
            <person name="Murphy C."/>
            <person name="Pearson M."/>
            <person name="Poon T.W."/>
            <person name="Priest M."/>
            <person name="Roberts A."/>
            <person name="Saif S."/>
            <person name="Shea T."/>
            <person name="Sisk P."/>
            <person name="Sykes S."/>
            <person name="Wortman J."/>
            <person name="Nusbaum C."/>
            <person name="Birren B."/>
        </authorList>
    </citation>
    <scope>NUCLEOTIDE SEQUENCE [LARGE SCALE GENOMIC DNA]</scope>
    <source>
        <strain evidence="4 5">CBS 617.96</strain>
    </source>
</reference>
<dbReference type="OrthoDB" id="191139at2759"/>
<evidence type="ECO:0008006" key="6">
    <source>
        <dbReference type="Google" id="ProtNLM"/>
    </source>
</evidence>
<keyword evidence="2" id="KW-0521">NADP</keyword>
<gene>
    <name evidence="4" type="ORF">A1O1_03994</name>
</gene>
<dbReference type="InterPro" id="IPR036291">
    <property type="entry name" value="NAD(P)-bd_dom_sf"/>
</dbReference>
<dbReference type="GO" id="GO:0016491">
    <property type="term" value="F:oxidoreductase activity"/>
    <property type="evidence" value="ECO:0007669"/>
    <property type="project" value="UniProtKB-KW"/>
</dbReference>
<dbReference type="PRINTS" id="PR00081">
    <property type="entry name" value="GDHRDH"/>
</dbReference>
<dbReference type="Proteomes" id="UP000019484">
    <property type="component" value="Unassembled WGS sequence"/>
</dbReference>
<evidence type="ECO:0000256" key="2">
    <source>
        <dbReference type="ARBA" id="ARBA00022857"/>
    </source>
</evidence>
<dbReference type="SUPFAM" id="SSF51735">
    <property type="entry name" value="NAD(P)-binding Rossmann-fold domains"/>
    <property type="match status" value="1"/>
</dbReference>
<evidence type="ECO:0000256" key="3">
    <source>
        <dbReference type="ARBA" id="ARBA00023002"/>
    </source>
</evidence>
<dbReference type="RefSeq" id="XP_007723082.1">
    <property type="nucleotide sequence ID" value="XM_007724892.1"/>
</dbReference>
<proteinExistence type="inferred from homology"/>
<evidence type="ECO:0000313" key="4">
    <source>
        <dbReference type="EMBL" id="EXJ90888.1"/>
    </source>
</evidence>
<dbReference type="Pfam" id="PF00106">
    <property type="entry name" value="adh_short"/>
    <property type="match status" value="1"/>
</dbReference>
<dbReference type="HOGENOM" id="CLU_010194_44_6_1"/>
<dbReference type="STRING" id="1182541.W9YEF5"/>
<accession>W9YEF5</accession>
<keyword evidence="5" id="KW-1185">Reference proteome</keyword>
<dbReference type="InterPro" id="IPR002347">
    <property type="entry name" value="SDR_fam"/>
</dbReference>
<comment type="similarity">
    <text evidence="1">Belongs to the short-chain dehydrogenases/reductases (SDR) family.</text>
</comment>
<dbReference type="GeneID" id="19158881"/>
<evidence type="ECO:0000313" key="5">
    <source>
        <dbReference type="Proteomes" id="UP000019484"/>
    </source>
</evidence>
<name>W9YEF5_9EURO</name>
<keyword evidence="3" id="KW-0560">Oxidoreductase</keyword>
<evidence type="ECO:0000256" key="1">
    <source>
        <dbReference type="ARBA" id="ARBA00006484"/>
    </source>
</evidence>
<dbReference type="AlphaFoldDB" id="W9YEF5"/>
<dbReference type="PANTHER" id="PTHR24320">
    <property type="entry name" value="RETINOL DEHYDROGENASE"/>
    <property type="match status" value="1"/>
</dbReference>
<comment type="caution">
    <text evidence="4">The sequence shown here is derived from an EMBL/GenBank/DDBJ whole genome shotgun (WGS) entry which is preliminary data.</text>
</comment>
<protein>
    <recommendedName>
        <fullName evidence="6">Alcohol dehydrogenase</fullName>
    </recommendedName>
</protein>
<dbReference type="eggNOG" id="KOG1208">
    <property type="taxonomic scope" value="Eukaryota"/>
</dbReference>